<dbReference type="PANTHER" id="PTHR13767">
    <property type="entry name" value="TRNA-PSEUDOURIDINE SYNTHASE"/>
    <property type="match status" value="1"/>
</dbReference>
<keyword evidence="12 15" id="KW-0413">Isomerase</keyword>
<comment type="similarity">
    <text evidence="3 15">Belongs to the pseudouridine synthase TruB family. Type 1 subfamily.</text>
</comment>
<dbReference type="SUPFAM" id="SSF55120">
    <property type="entry name" value="Pseudouridine synthase"/>
    <property type="match status" value="1"/>
</dbReference>
<dbReference type="InterPro" id="IPR015864">
    <property type="entry name" value="FAD_synthase"/>
</dbReference>
<dbReference type="Proteomes" id="UP000712527">
    <property type="component" value="Unassembled WGS sequence"/>
</dbReference>
<dbReference type="GO" id="GO:0160148">
    <property type="term" value="F:tRNA pseudouridine(55) synthase activity"/>
    <property type="evidence" value="ECO:0007669"/>
    <property type="project" value="UniProtKB-EC"/>
</dbReference>
<dbReference type="RefSeq" id="WP_204793908.1">
    <property type="nucleotide sequence ID" value="NZ_JACSNQ010000025.1"/>
</dbReference>
<dbReference type="PANTHER" id="PTHR13767:SF2">
    <property type="entry name" value="PSEUDOURIDYLATE SYNTHASE TRUB1"/>
    <property type="match status" value="1"/>
</dbReference>
<evidence type="ECO:0000256" key="13">
    <source>
        <dbReference type="ARBA" id="ARBA00047880"/>
    </source>
</evidence>
<dbReference type="SMART" id="SM00904">
    <property type="entry name" value="Flavokinase"/>
    <property type="match status" value="1"/>
</dbReference>
<comment type="catalytic activity">
    <reaction evidence="13">
        <text>riboflavin + ATP = FMN + ADP + H(+)</text>
        <dbReference type="Rhea" id="RHEA:14357"/>
        <dbReference type="ChEBI" id="CHEBI:15378"/>
        <dbReference type="ChEBI" id="CHEBI:30616"/>
        <dbReference type="ChEBI" id="CHEBI:57986"/>
        <dbReference type="ChEBI" id="CHEBI:58210"/>
        <dbReference type="ChEBI" id="CHEBI:456216"/>
        <dbReference type="EC" id="2.7.1.26"/>
    </reaction>
</comment>
<dbReference type="InterPro" id="IPR032819">
    <property type="entry name" value="TruB_C"/>
</dbReference>
<keyword evidence="18" id="KW-1185">Reference proteome</keyword>
<evidence type="ECO:0000256" key="10">
    <source>
        <dbReference type="ARBA" id="ARBA00022827"/>
    </source>
</evidence>
<dbReference type="Gene3D" id="2.40.30.30">
    <property type="entry name" value="Riboflavin kinase-like"/>
    <property type="match status" value="1"/>
</dbReference>
<dbReference type="NCBIfam" id="TIGR00431">
    <property type="entry name" value="TruB"/>
    <property type="match status" value="1"/>
</dbReference>
<evidence type="ECO:0000256" key="6">
    <source>
        <dbReference type="ARBA" id="ARBA00022679"/>
    </source>
</evidence>
<evidence type="ECO:0000256" key="8">
    <source>
        <dbReference type="ARBA" id="ARBA00022695"/>
    </source>
</evidence>
<reference evidence="17 18" key="1">
    <citation type="journal article" date="2021" name="Sci. Rep.">
        <title>The distribution of antibiotic resistance genes in chicken gut microbiota commensals.</title>
        <authorList>
            <person name="Juricova H."/>
            <person name="Matiasovicova J."/>
            <person name="Kubasova T."/>
            <person name="Cejkova D."/>
            <person name="Rychlik I."/>
        </authorList>
    </citation>
    <scope>NUCLEOTIDE SEQUENCE [LARGE SCALE GENOMIC DNA]</scope>
    <source>
        <strain evidence="17 18">An794</strain>
    </source>
</reference>
<dbReference type="Pfam" id="PF06574">
    <property type="entry name" value="FAD_syn"/>
    <property type="match status" value="1"/>
</dbReference>
<dbReference type="InterPro" id="IPR014729">
    <property type="entry name" value="Rossmann-like_a/b/a_fold"/>
</dbReference>
<comment type="catalytic activity">
    <reaction evidence="14">
        <text>FMN + ATP + H(+) = FAD + diphosphate</text>
        <dbReference type="Rhea" id="RHEA:17237"/>
        <dbReference type="ChEBI" id="CHEBI:15378"/>
        <dbReference type="ChEBI" id="CHEBI:30616"/>
        <dbReference type="ChEBI" id="CHEBI:33019"/>
        <dbReference type="ChEBI" id="CHEBI:57692"/>
        <dbReference type="ChEBI" id="CHEBI:58210"/>
        <dbReference type="EC" id="2.7.7.2"/>
    </reaction>
</comment>
<keyword evidence="6" id="KW-0808">Transferase</keyword>
<comment type="pathway">
    <text evidence="2">Cofactor biosynthesis; FAD biosynthesis; FAD from FMN: step 1/1.</text>
</comment>
<dbReference type="EC" id="5.4.99.25" evidence="15"/>
<dbReference type="CDD" id="cd02573">
    <property type="entry name" value="PseudoU_synth_EcTruB"/>
    <property type="match status" value="1"/>
</dbReference>
<keyword evidence="10" id="KW-0274">FAD</keyword>
<evidence type="ECO:0000313" key="18">
    <source>
        <dbReference type="Proteomes" id="UP000712527"/>
    </source>
</evidence>
<evidence type="ECO:0000256" key="11">
    <source>
        <dbReference type="ARBA" id="ARBA00022840"/>
    </source>
</evidence>
<dbReference type="SUPFAM" id="SSF52374">
    <property type="entry name" value="Nucleotidylyl transferase"/>
    <property type="match status" value="1"/>
</dbReference>
<dbReference type="EMBL" id="JACSNQ010000025">
    <property type="protein sequence ID" value="MBM6775576.1"/>
    <property type="molecule type" value="Genomic_DNA"/>
</dbReference>
<evidence type="ECO:0000256" key="1">
    <source>
        <dbReference type="ARBA" id="ARBA00000385"/>
    </source>
</evidence>
<dbReference type="InterPro" id="IPR002501">
    <property type="entry name" value="PsdUridine_synth_N"/>
</dbReference>
<feature type="domain" description="Riboflavin kinase" evidence="16">
    <location>
        <begin position="568"/>
        <end position="701"/>
    </location>
</feature>
<evidence type="ECO:0000259" key="16">
    <source>
        <dbReference type="SMART" id="SM00904"/>
    </source>
</evidence>
<gene>
    <name evidence="15 17" type="primary">truB</name>
    <name evidence="17" type="ORF">H9X80_08505</name>
</gene>
<dbReference type="CDD" id="cd02064">
    <property type="entry name" value="FAD_synthetase_N"/>
    <property type="match status" value="1"/>
</dbReference>
<organism evidence="17 18">
    <name type="scientific">Olsenella profusa</name>
    <dbReference type="NCBI Taxonomy" id="138595"/>
    <lineage>
        <taxon>Bacteria</taxon>
        <taxon>Bacillati</taxon>
        <taxon>Actinomycetota</taxon>
        <taxon>Coriobacteriia</taxon>
        <taxon>Coriobacteriales</taxon>
        <taxon>Atopobiaceae</taxon>
        <taxon>Olsenella</taxon>
    </lineage>
</organism>
<keyword evidence="8" id="KW-0548">Nucleotidyltransferase</keyword>
<comment type="catalytic activity">
    <reaction evidence="1 15">
        <text>uridine(55) in tRNA = pseudouridine(55) in tRNA</text>
        <dbReference type="Rhea" id="RHEA:42532"/>
        <dbReference type="Rhea" id="RHEA-COMP:10101"/>
        <dbReference type="Rhea" id="RHEA-COMP:10102"/>
        <dbReference type="ChEBI" id="CHEBI:65314"/>
        <dbReference type="ChEBI" id="CHEBI:65315"/>
        <dbReference type="EC" id="5.4.99.25"/>
    </reaction>
</comment>
<dbReference type="InterPro" id="IPR020103">
    <property type="entry name" value="PsdUridine_synth_cat_dom_sf"/>
</dbReference>
<evidence type="ECO:0000256" key="15">
    <source>
        <dbReference type="HAMAP-Rule" id="MF_01080"/>
    </source>
</evidence>
<name>A0ABS2F3J6_9ACTN</name>
<dbReference type="Pfam" id="PF01687">
    <property type="entry name" value="Flavokinase"/>
    <property type="match status" value="1"/>
</dbReference>
<sequence length="712" mass="75800">MSRRPSALSALIAVDKPSGMTSFDVVARVRRAVGEKRVGHAGTLDPAATGVLVVGIGQATKLLGQLTLDRKGYRATFQLGAETTTDDAEGEVTHTAEVPDDLLDEGRASWQVELLEGVQDQVPPAFSAVSVGGRRAYDAARAGEALELAPRRVRVFGARLVEVRPEERSWVVDLDVSKGTYVRSIARDLGRELGCYAHVSALRRTFSGPVTLADCVSLEELEAGGAELVRGRCLDPVAVLGLPARELDVSEVVDVSCGRRIEAGTVRDGVVERAAEQGERVALTFSGALAGIWERRGASLACVSNFPQAIEGVRQPVDLRALCPEAPLDEPSARRLLRAAETVPRAYRGGPGDTVLDGASTVEIALPYERPVFGVRVVDGVAEGFSSLDHVRELLGDDRRFVCAIGAFDGLHRGHRALLARARAEARRRGCRLAAVTFSPDPSHVLEPARPPRELMSDDERTYGLLDAGVDALLVFEFTPELAAVPFERFVREALPAGMLDVRAVVVGSDFRLGAGGAGTVDALAALGRENGFDVVGVPLAEAGGAPVTATRIRDLLGEGRVEDAADLLGRCHHVSGTVAHGRGEGTGFGFPTANVVVNARLCLPAEGVYAGYVLTGRPGHETRTAWPAAINVGKPRSFSPGEEGEPFLEATLLGFSGDLYDEYVDVVFLRWLRAPQVFGSVEELERVVLGNVEWVRKTLGERGVELSGGCA</sequence>
<keyword evidence="9" id="KW-0547">Nucleotide-binding</keyword>
<evidence type="ECO:0000256" key="9">
    <source>
        <dbReference type="ARBA" id="ARBA00022741"/>
    </source>
</evidence>
<dbReference type="HAMAP" id="MF_01080">
    <property type="entry name" value="TruB_bact"/>
    <property type="match status" value="1"/>
</dbReference>
<dbReference type="InterPro" id="IPR023465">
    <property type="entry name" value="Riboflavin_kinase_dom_sf"/>
</dbReference>
<evidence type="ECO:0000256" key="4">
    <source>
        <dbReference type="ARBA" id="ARBA00022630"/>
    </source>
</evidence>
<dbReference type="Gene3D" id="3.40.50.620">
    <property type="entry name" value="HUPs"/>
    <property type="match status" value="1"/>
</dbReference>
<evidence type="ECO:0000256" key="3">
    <source>
        <dbReference type="ARBA" id="ARBA00005642"/>
    </source>
</evidence>
<evidence type="ECO:0000256" key="12">
    <source>
        <dbReference type="ARBA" id="ARBA00023235"/>
    </source>
</evidence>
<dbReference type="Pfam" id="PF01509">
    <property type="entry name" value="TruB_N"/>
    <property type="match status" value="1"/>
</dbReference>
<protein>
    <recommendedName>
        <fullName evidence="15">tRNA pseudouridine synthase B</fullName>
        <ecNumber evidence="15">5.4.99.25</ecNumber>
    </recommendedName>
    <alternativeName>
        <fullName evidence="15">tRNA pseudouridine(55) synthase</fullName>
        <shortName evidence="15">Psi55 synthase</shortName>
    </alternativeName>
    <alternativeName>
        <fullName evidence="15">tRNA pseudouridylate synthase</fullName>
    </alternativeName>
    <alternativeName>
        <fullName evidence="15">tRNA-uridine isomerase</fullName>
    </alternativeName>
</protein>
<keyword evidence="11" id="KW-0067">ATP-binding</keyword>
<evidence type="ECO:0000256" key="5">
    <source>
        <dbReference type="ARBA" id="ARBA00022643"/>
    </source>
</evidence>
<feature type="active site" description="Nucleophile" evidence="15">
    <location>
        <position position="45"/>
    </location>
</feature>
<keyword evidence="5" id="KW-0288">FMN</keyword>
<keyword evidence="7 15" id="KW-0819">tRNA processing</keyword>
<dbReference type="SUPFAM" id="SSF82114">
    <property type="entry name" value="Riboflavin kinase-like"/>
    <property type="match status" value="1"/>
</dbReference>
<dbReference type="Gene3D" id="3.30.2350.10">
    <property type="entry name" value="Pseudouridine synthase"/>
    <property type="match status" value="1"/>
</dbReference>
<dbReference type="InterPro" id="IPR015865">
    <property type="entry name" value="Riboflavin_kinase_bac/euk"/>
</dbReference>
<evidence type="ECO:0000256" key="2">
    <source>
        <dbReference type="ARBA" id="ARBA00004726"/>
    </source>
</evidence>
<evidence type="ECO:0000256" key="14">
    <source>
        <dbReference type="ARBA" id="ARBA00049494"/>
    </source>
</evidence>
<keyword evidence="4" id="KW-0285">Flavoprotein</keyword>
<comment type="function">
    <text evidence="15">Responsible for synthesis of pseudouridine from uracil-55 in the psi GC loop of transfer RNAs.</text>
</comment>
<dbReference type="Pfam" id="PF16198">
    <property type="entry name" value="TruB_C_2"/>
    <property type="match status" value="1"/>
</dbReference>
<comment type="caution">
    <text evidence="17">The sequence shown here is derived from an EMBL/GenBank/DDBJ whole genome shotgun (WGS) entry which is preliminary data.</text>
</comment>
<accession>A0ABS2F3J6</accession>
<evidence type="ECO:0000256" key="7">
    <source>
        <dbReference type="ARBA" id="ARBA00022694"/>
    </source>
</evidence>
<dbReference type="InterPro" id="IPR014780">
    <property type="entry name" value="tRNA_psdUridine_synth_TruB"/>
</dbReference>
<evidence type="ECO:0000313" key="17">
    <source>
        <dbReference type="EMBL" id="MBM6775576.1"/>
    </source>
</evidence>
<proteinExistence type="inferred from homology"/>